<dbReference type="EMBL" id="CDPU01000059">
    <property type="protein sequence ID" value="CEO55946.1"/>
    <property type="molecule type" value="Genomic_DNA"/>
</dbReference>
<proteinExistence type="inferred from homology"/>
<reference evidence="7" key="1">
    <citation type="submission" date="2015-01" db="EMBL/GenBank/DDBJ databases">
        <authorList>
            <person name="Durling Mikael"/>
        </authorList>
    </citation>
    <scope>NUCLEOTIDE SEQUENCE</scope>
</reference>
<dbReference type="PROSITE" id="PS00455">
    <property type="entry name" value="AMP_BINDING"/>
    <property type="match status" value="2"/>
</dbReference>
<dbReference type="FunFam" id="1.10.1200.10:FF:000005">
    <property type="entry name" value="Nonribosomal peptide synthetase 1"/>
    <property type="match status" value="3"/>
</dbReference>
<dbReference type="Gene3D" id="3.30.300.30">
    <property type="match status" value="5"/>
</dbReference>
<dbReference type="GO" id="GO:0016874">
    <property type="term" value="F:ligase activity"/>
    <property type="evidence" value="ECO:0007669"/>
    <property type="project" value="UniProtKB-KW"/>
</dbReference>
<keyword evidence="2" id="KW-0597">Phosphoprotein</keyword>
<dbReference type="GO" id="GO:0044550">
    <property type="term" value="P:secondary metabolite biosynthetic process"/>
    <property type="evidence" value="ECO:0007669"/>
    <property type="project" value="TreeGrafter"/>
</dbReference>
<protein>
    <recommendedName>
        <fullName evidence="6">Carrier domain-containing protein</fullName>
    </recommendedName>
</protein>
<comment type="similarity">
    <text evidence="4">Belongs to the NRP synthetase family.</text>
</comment>
<dbReference type="FunFam" id="3.30.559.30:FF:000003">
    <property type="entry name" value="Nonribosomal peptide synthase SidD"/>
    <property type="match status" value="1"/>
</dbReference>
<dbReference type="InterPro" id="IPR020845">
    <property type="entry name" value="AMP-binding_CS"/>
</dbReference>
<accession>A0A0B7KMI0</accession>
<dbReference type="PROSITE" id="PS00012">
    <property type="entry name" value="PHOSPHOPANTETHEINE"/>
    <property type="match status" value="2"/>
</dbReference>
<dbReference type="CDD" id="cd05918">
    <property type="entry name" value="A_NRPS_SidN3_like"/>
    <property type="match status" value="5"/>
</dbReference>
<dbReference type="Gene3D" id="3.30.559.10">
    <property type="entry name" value="Chloramphenicol acetyltransferase-like domain"/>
    <property type="match status" value="2"/>
</dbReference>
<evidence type="ECO:0000313" key="7">
    <source>
        <dbReference type="EMBL" id="CEO55946.1"/>
    </source>
</evidence>
<evidence type="ECO:0000256" key="4">
    <source>
        <dbReference type="ARBA" id="ARBA00029454"/>
    </source>
</evidence>
<dbReference type="PANTHER" id="PTHR45527:SF3">
    <property type="entry name" value="SIDEROPHORE SYNTHETASE (EUROFUNG)"/>
    <property type="match status" value="1"/>
</dbReference>
<dbReference type="NCBIfam" id="TIGR01733">
    <property type="entry name" value="AA-adenyl-dom"/>
    <property type="match status" value="2"/>
</dbReference>
<dbReference type="GO" id="GO:0043041">
    <property type="term" value="P:amino acid activation for nonribosomal peptide biosynthetic process"/>
    <property type="evidence" value="ECO:0007669"/>
    <property type="project" value="TreeGrafter"/>
</dbReference>
<evidence type="ECO:0000256" key="3">
    <source>
        <dbReference type="ARBA" id="ARBA00022598"/>
    </source>
</evidence>
<feature type="domain" description="Carrier" evidence="6">
    <location>
        <begin position="3134"/>
        <end position="3210"/>
    </location>
</feature>
<dbReference type="Gene3D" id="3.30.559.30">
    <property type="entry name" value="Nonribosomal peptide synthetase, condensation domain"/>
    <property type="match status" value="1"/>
</dbReference>
<dbReference type="InterPro" id="IPR020806">
    <property type="entry name" value="PKS_PP-bd"/>
</dbReference>
<dbReference type="PANTHER" id="PTHR45527">
    <property type="entry name" value="NONRIBOSOMAL PEPTIDE SYNTHETASE"/>
    <property type="match status" value="1"/>
</dbReference>
<dbReference type="SUPFAM" id="SSF47336">
    <property type="entry name" value="ACP-like"/>
    <property type="match status" value="4"/>
</dbReference>
<keyword evidence="3" id="KW-0436">Ligase</keyword>
<dbReference type="Pfam" id="PF00550">
    <property type="entry name" value="PP-binding"/>
    <property type="match status" value="4"/>
</dbReference>
<feature type="domain" description="Carrier" evidence="6">
    <location>
        <begin position="1661"/>
        <end position="1737"/>
    </location>
</feature>
<dbReference type="SUPFAM" id="SSF52777">
    <property type="entry name" value="CoA-dependent acyltransferases"/>
    <property type="match status" value="3"/>
</dbReference>
<dbReference type="PROSITE" id="PS50075">
    <property type="entry name" value="CARRIER"/>
    <property type="match status" value="5"/>
</dbReference>
<feature type="domain" description="Carrier" evidence="6">
    <location>
        <begin position="590"/>
        <end position="666"/>
    </location>
</feature>
<evidence type="ECO:0000256" key="1">
    <source>
        <dbReference type="ARBA" id="ARBA00022450"/>
    </source>
</evidence>
<dbReference type="InterPro" id="IPR045851">
    <property type="entry name" value="AMP-bd_C_sf"/>
</dbReference>
<dbReference type="InterPro" id="IPR001242">
    <property type="entry name" value="Condensation_dom"/>
</dbReference>
<name>A0A0B7KMI0_BIOOC</name>
<dbReference type="SMART" id="SM00823">
    <property type="entry name" value="PKS_PP"/>
    <property type="match status" value="5"/>
</dbReference>
<evidence type="ECO:0000256" key="5">
    <source>
        <dbReference type="SAM" id="MobiDB-lite"/>
    </source>
</evidence>
<feature type="compositionally biased region" description="Polar residues" evidence="5">
    <location>
        <begin position="10"/>
        <end position="26"/>
    </location>
</feature>
<gene>
    <name evidence="7" type="ORF">BN869_000012004_1</name>
</gene>
<dbReference type="InterPro" id="IPR010071">
    <property type="entry name" value="AA_adenyl_dom"/>
</dbReference>
<dbReference type="Pfam" id="PF00501">
    <property type="entry name" value="AMP-binding"/>
    <property type="match status" value="5"/>
</dbReference>
<evidence type="ECO:0000259" key="6">
    <source>
        <dbReference type="PROSITE" id="PS50075"/>
    </source>
</evidence>
<dbReference type="Gene3D" id="1.10.1200.10">
    <property type="entry name" value="ACP-like"/>
    <property type="match status" value="4"/>
</dbReference>
<dbReference type="SUPFAM" id="SSF56801">
    <property type="entry name" value="Acetyl-CoA synthetase-like"/>
    <property type="match status" value="5"/>
</dbReference>
<dbReference type="InterPro" id="IPR036736">
    <property type="entry name" value="ACP-like_sf"/>
</dbReference>
<dbReference type="Gene3D" id="3.40.50.12780">
    <property type="entry name" value="N-terminal domain of ligase-like"/>
    <property type="match status" value="5"/>
</dbReference>
<dbReference type="GO" id="GO:0031177">
    <property type="term" value="F:phosphopantetheine binding"/>
    <property type="evidence" value="ECO:0007669"/>
    <property type="project" value="InterPro"/>
</dbReference>
<organism evidence="7">
    <name type="scientific">Bionectria ochroleuca</name>
    <name type="common">Gliocladium roseum</name>
    <dbReference type="NCBI Taxonomy" id="29856"/>
    <lineage>
        <taxon>Eukaryota</taxon>
        <taxon>Fungi</taxon>
        <taxon>Dikarya</taxon>
        <taxon>Ascomycota</taxon>
        <taxon>Pezizomycotina</taxon>
        <taxon>Sordariomycetes</taxon>
        <taxon>Hypocreomycetidae</taxon>
        <taxon>Hypocreales</taxon>
        <taxon>Bionectriaceae</taxon>
        <taxon>Clonostachys</taxon>
    </lineage>
</organism>
<dbReference type="InterPro" id="IPR009081">
    <property type="entry name" value="PP-bd_ACP"/>
</dbReference>
<dbReference type="NCBIfam" id="NF003417">
    <property type="entry name" value="PRK04813.1"/>
    <property type="match status" value="5"/>
</dbReference>
<dbReference type="InterPro" id="IPR000873">
    <property type="entry name" value="AMP-dep_synth/lig_dom"/>
</dbReference>
<dbReference type="CDD" id="cd19545">
    <property type="entry name" value="FUM14_C_NRPS-like"/>
    <property type="match status" value="1"/>
</dbReference>
<evidence type="ECO:0000256" key="2">
    <source>
        <dbReference type="ARBA" id="ARBA00022553"/>
    </source>
</evidence>
<keyword evidence="1" id="KW-0596">Phosphopantetheine</keyword>
<dbReference type="GO" id="GO:0005737">
    <property type="term" value="C:cytoplasm"/>
    <property type="evidence" value="ECO:0007669"/>
    <property type="project" value="TreeGrafter"/>
</dbReference>
<dbReference type="InterPro" id="IPR006162">
    <property type="entry name" value="Ppantetheine_attach_site"/>
</dbReference>
<dbReference type="InterPro" id="IPR023213">
    <property type="entry name" value="CAT-like_dom_sf"/>
</dbReference>
<dbReference type="Pfam" id="PF00668">
    <property type="entry name" value="Condensation"/>
    <property type="match status" value="1"/>
</dbReference>
<feature type="region of interest" description="Disordered" evidence="5">
    <location>
        <begin position="1"/>
        <end position="29"/>
    </location>
</feature>
<feature type="domain" description="Carrier" evidence="6">
    <location>
        <begin position="2143"/>
        <end position="2221"/>
    </location>
</feature>
<dbReference type="InterPro" id="IPR042099">
    <property type="entry name" value="ANL_N_sf"/>
</dbReference>
<feature type="domain" description="Carrier" evidence="6">
    <location>
        <begin position="2578"/>
        <end position="2654"/>
    </location>
</feature>
<sequence>MAGQLGNIPQDLSNGENMQQSSQNDVPVSEEDLSRIWEWNATVPERVDDCVHDLISQTFHRQPEAQAVCAWDGNLTYRELDDLSSQLAYRLVGLGVGPGMFVPLCFEKSMWSAVAMLAVMKAGGASVGMDITQPEERLRTIVSQANPHVILASEPRQVLAQRLAKCKVVVVSERHLKQSHPSPVLELPKTSPSSALYLVYTSGSTGTPKGVIVTHSNFSSAIKHQRDALGFTADSRVFDFASYAFDMAWYNFIYTLSVGGCLCVPSEDERKNDVAGCIQRYRISYAFFTPTLARILGRKVLSRLSVLVFAGEPVLPSDTTLCGPEGRTIISYGPAECTPGSTVAQITTTPAGPVVGKGYGVVTWVVDPVRPDRLVPIGEVGELWLEGPLLGDGYLDDPERTTAAFTNDAPWLMEGGTACSGRRGRLYKTGDLVRYQADGSLAFVGRKDTQVKIRGQRVELSEVEHHVHELLKWSDIDGDVDKTTLARVVAELIIPKGSNTPALVIFICLDTGFPDEEARNRTIQKMTAGIDKRLASKIPAYMIPTSYIPIDALPMTATGKTDRRKLREIGSLLTQRQLDSLTRPNHPSRPVSTDMEKNLQALWALVLDIEASSISADDNFLRLGGDSIRAMQLVGIAREHGLSFSVADLFNHPRLESLAGITKTKAMSHGETIPAFSLLKSHQSVEDVQAQAAAMCGVNIADIQDVFPCTPLQEGLMALTGRRKGDYVASITLELDEMTDAQRLWNAWEQVATAAPILRTRIVDIPQQGLVQVILHENVEWEVVDELETYLDDARRKDMGLGTRLSRFGAAFEASSSSPRYLVWTIHHALYDGWSMRLIMNALKDAYQKKAIPYLQPFQAFVKHLPDTEETAAVSFWRNQFTGLEAAQFPALPSAGYHPRPTSKLTSIIESLEWGSTEITGSNLIRAAWSILISNYTGSSDVIFGTTIAGRQSPIAGIERIAAPTISTVPLRIVANPLETVDEIIAKVQKQAVDMIPFEHTGLQCIRQASAGAQEACRFQTLIVVQPYEEDNESNTLFRPSSSSEDSNIEYNALLSYALVVECRLGAKGMRLDANFDENVVESKIVSLLLQQFQYILQQICVQESRDRRLQDVEVTNSQDLETIWNWNDKRAESINSCAHDLFLQVARRQPDAEAICAWDGRLTYAQLDNYSNTLASHLVRIGIGANVRVPLCLEKSKWTPVAMLAVIKAGGIAVAMDITQPEARLCTIVKQSKAGHILSSASVETLANRLGNCLVITVCQENLSSLQNALCTLFTSGSTGTPKGTTLTHSNFSTGIEQQIRAFGIQSSSRVYDFASYAFDFAWSNLLLPLSVGGSICIPSEEQRRNEIVESINELEANFAFFTPSVARVLDSTTLPNLNRLVVGGEAVQRNDFYDWPSRIKLLNIYGPSECTVMATYTDIHPGQENNGTIGKGAGSTTWVVQPSGQNLSPIGAVGELYLEGPLVGIGYLEDAERTASSFLEDPPWLCRGGPGHLGRHGRVYRTGDLVRYNTDGSLVFVGRRDTQVKLRGQRIELQEVEHHVQSLLATDNKNDIQIVAEVIEPEGSGNPTLVAFVHSTMNHSHLEAAGKEAYKNAVRKMTDGIEDRLGDNVPVYMIPTAFIPLQSIPVTVSGKTDRRRLRELGASMYSAHRVQKTKNGYRPPSSELENLLQIIWSKVLNIPLESIAIDTAFTRLGGDSISSMQVVSRCRAKNISITTSDILRSKTIEKLALSTKASKSLPTITSAGILYAVFTSGSTGTPKGVVVTHRNLSSAIKHQKHILGFTPKSRVFDFTSYAFDMAWFNFIHAMYNGSCLCIASDEERMNDPAGCIQRYQITYALFTPTLARIIGKATLSNLEVLALAGEPVLPSDFNLCEDGKTIVVYGPAECTPGSTIAVAVPDNVSAGATIGYGYGVNTWLVDPDCEDKLVSIGEVGELWLEGPLLGQGYLNDSEKTDKAFIQDPSWLGLGTPRHQEQPGRRFYKTGDLARYNPDGSLLFVGRKDMQVKIRGQRVELSEVEHHMRGALQRQDETHSLISSQVQALAEVIRTNNSQNLTLVAFVCVTNDNTNNKEPRDKVLELAVTAIEQYLIDRVPTYMVPAAFIPLDTFPTTATGKTDRLKLRELGASMYDNYKSIQKARHKHVSASTDLQRLLVEVWAEVLNVPCDRISIDVPFLSLGGDSIAAMQVVSRCRARDISVTVGDGVMIAHRNFSSAIKYQQKALRFTPESRVFDFASQAFDLSWYNLLHTLTSGACLCVASDSERRDDVAGSIKRYKITYAQLTPTLARVLGRDGLSGLDTLVLAGEAVLPTDINLCGPDTHVINVYGPAECTPCSTIGDLKKDGPVIGNGLGLRTWIVDPVDGRTLIPIGVVGELWLEGPLVGQGYVNDLDATVAAFVEDPPWLLHGEPSTSGRRGRLYKTGDLVRYDSNGLLIFVGRKDTQVKIRGQRVELSEVEHHVRNALVDVQDTRSSQIIAEVVLPEGSENPTLVVFVSLSGSDGTPITNKDLLDRTVGRMTAGIDSLLSDKVPIYMIPFAYIPIETVPATVTGKTDRRKLRQLGASFTAQQLSNLAVSYIKQQQVETIVEKQLQALWSTVLNIDSARIGLNDSFLRLGGDSIGAMKLVAAARNEGLPLSVADIFQNPTIGALSKILEEQQPMEITPDEAVPAFSLLSPPQDEEAVRTQVAALCRVSDDVVEDAFPCTPLQEGLLALTEKHAGDYTATLVFQLPNDVDIARIIMYIIFTSGSTGRPKAVVLEHQAVVTSCHSYGKVMGLSKDSRVLQFASYAFDACIMEIFSTWLHGGCVCVPSEDNRITDLGRTMESMAVNTTLLTPSVARLLDPTKVPTLKTLILGAEAPRESDYERWRGLPKLFNAYGPAECAVIHSVRTWTNSKLPPKTIGRAAGSCSWIVDQKDHTKLVPIGAVGELLVEGPILARGYLNNAESTAQSFVRDPIWLVRGGPGCKGRSGRLYKTGDLVYYNPDGSLVFVARKDTQVKVRGQRVELGDVEHHVEQALVLEVEHDLDPSTRPQVVAEVIRPRGNSHSILVVFVGQNPSEISVIDEGTWVKTVISMTADIEKRLADRVPYYMVPTAYVPLQSIPITGTGKINRKRLRELGMELTPQQLSSLTSSSTRLRPVETDLQRRLQVIWATVLAVDSSTIGLESNFMRIGGDSISAMQLVGAGRDQGLSFSVADLFRHPRLEEFATIVQTDGAETTGKDAIPAFSLLNYPMTEPLKTEVASLCSINAVDIEDVLPCTPLQQGLMALTEKRAGDYVATIVRRIPDNIDHKRLYTAWKQVVAATPILRTRLIDLPGHGIVQVVMADNAKWFWELASVNSLWLPPKILANTPSCGRFTMLYMMDGQCNSFSTLSREHTRLALTIGR</sequence>
<dbReference type="FunFam" id="3.30.300.30:FF:000015">
    <property type="entry name" value="Nonribosomal peptide synthase SidD"/>
    <property type="match status" value="5"/>
</dbReference>